<name>A0A1J4JLU9_9EUKA</name>
<proteinExistence type="predicted"/>
<dbReference type="GeneID" id="94843697"/>
<comment type="caution">
    <text evidence="1">The sequence shown here is derived from an EMBL/GenBank/DDBJ whole genome shotgun (WGS) entry which is preliminary data.</text>
</comment>
<accession>A0A1J4JLU9</accession>
<protein>
    <recommendedName>
        <fullName evidence="3">Reverse transcriptase domain-containing protein</fullName>
    </recommendedName>
</protein>
<dbReference type="AlphaFoldDB" id="A0A1J4JLU9"/>
<dbReference type="RefSeq" id="XP_068353195.1">
    <property type="nucleotide sequence ID" value="XM_068508993.1"/>
</dbReference>
<keyword evidence="2" id="KW-1185">Reference proteome</keyword>
<dbReference type="VEuPathDB" id="TrichDB:TRFO_33290"/>
<dbReference type="SUPFAM" id="SSF56672">
    <property type="entry name" value="DNA/RNA polymerases"/>
    <property type="match status" value="1"/>
</dbReference>
<dbReference type="Proteomes" id="UP000179807">
    <property type="component" value="Unassembled WGS sequence"/>
</dbReference>
<reference evidence="1" key="1">
    <citation type="submission" date="2016-10" db="EMBL/GenBank/DDBJ databases">
        <authorList>
            <person name="Benchimol M."/>
            <person name="Almeida L.G."/>
            <person name="Vasconcelos A.T."/>
            <person name="Perreira-Neves A."/>
            <person name="Rosa I.A."/>
            <person name="Tasca T."/>
            <person name="Bogo M.R."/>
            <person name="de Souza W."/>
        </authorList>
    </citation>
    <scope>NUCLEOTIDE SEQUENCE [LARGE SCALE GENOMIC DNA]</scope>
    <source>
        <strain evidence="1">K</strain>
    </source>
</reference>
<dbReference type="InterPro" id="IPR043502">
    <property type="entry name" value="DNA/RNA_pol_sf"/>
</dbReference>
<evidence type="ECO:0000313" key="2">
    <source>
        <dbReference type="Proteomes" id="UP000179807"/>
    </source>
</evidence>
<evidence type="ECO:0008006" key="3">
    <source>
        <dbReference type="Google" id="ProtNLM"/>
    </source>
</evidence>
<dbReference type="OrthoDB" id="10649687at2759"/>
<evidence type="ECO:0000313" key="1">
    <source>
        <dbReference type="EMBL" id="OHT00059.1"/>
    </source>
</evidence>
<sequence>MIRKILNQNADDGYFVNDIPFNIQAFADDVILISSNVDSLKAMINTVKEFCSATGMSLAPQKCQWLNYSLRNRRRCVTNETIDINNVEIKAIDISGFITYLDAPISILKSTKMKQIEDMALYSTKRLKIGLSHDTESNDLFYLFDNNQNHSISSNNAESNVNTNTELNYQIINNIRDDIDSDININIDNASTLPTYNQHPDDQNFKEHNITYKEILKTISFILRKRHYNNLSSLPFKGHSFIDTHNSPCSNFFIGNHRTPFQDYLTKFAIKARTNSLPTKEVLNKRLHNNNNNNNDSKCLHCGQNLNDSLMHRLNKCTANNNGITLRQDNIAHVIANCIKDTLGPLDAPPIHENCNVSIANYPDLPDRSKHLKPDIWYSKLINNVLHVWIVEVTCPYAMLTDTATGRISTLHVRRLKKVQKYTPLVEDIELSWNAKVSLAIIVVSSLGVIPKDTFNEIKNITRTKKRALITAKRCAHVAIAGSWRIFTGHNVPFLNELTYSKCRNTNESESQLTLNLDTVLDDLETNSISRNIGSPIVSFSNDPTDHISESYDIEINSQD</sequence>
<gene>
    <name evidence="1" type="ORF">TRFO_33290</name>
</gene>
<dbReference type="EMBL" id="MLAK01000972">
    <property type="protein sequence ID" value="OHT00059.1"/>
    <property type="molecule type" value="Genomic_DNA"/>
</dbReference>
<organism evidence="1 2">
    <name type="scientific">Tritrichomonas foetus</name>
    <dbReference type="NCBI Taxonomy" id="1144522"/>
    <lineage>
        <taxon>Eukaryota</taxon>
        <taxon>Metamonada</taxon>
        <taxon>Parabasalia</taxon>
        <taxon>Tritrichomonadida</taxon>
        <taxon>Tritrichomonadidae</taxon>
        <taxon>Tritrichomonas</taxon>
    </lineage>
</organism>